<feature type="transmembrane region" description="Helical" evidence="1">
    <location>
        <begin position="7"/>
        <end position="30"/>
    </location>
</feature>
<reference evidence="2 3" key="1">
    <citation type="submission" date="2014-12" db="EMBL/GenBank/DDBJ databases">
        <title>Genome sequence of Flavobacterium anhuiense RCM74.</title>
        <authorList>
            <person name="Kim J.F."/>
            <person name="Song J.Y."/>
            <person name="Kwak M.-J."/>
            <person name="Lee S.-W."/>
        </authorList>
    </citation>
    <scope>NUCLEOTIDE SEQUENCE [LARGE SCALE GENOMIC DNA]</scope>
    <source>
        <strain evidence="2 3">RCM74</strain>
    </source>
</reference>
<dbReference type="Proteomes" id="UP000290433">
    <property type="component" value="Unassembled WGS sequence"/>
</dbReference>
<proteinExistence type="predicted"/>
<evidence type="ECO:0000256" key="1">
    <source>
        <dbReference type="SAM" id="Phobius"/>
    </source>
</evidence>
<evidence type="ECO:0000313" key="3">
    <source>
        <dbReference type="Proteomes" id="UP000290433"/>
    </source>
</evidence>
<keyword evidence="1" id="KW-1133">Transmembrane helix</keyword>
<sequence>MQNAHELALTFVLNFVAKIRFMILDFRMLILDFKILEP</sequence>
<gene>
    <name evidence="2" type="ORF">NU08_0600</name>
</gene>
<dbReference type="AlphaFoldDB" id="A0A444W252"/>
<name>A0A444W252_9FLAO</name>
<organism evidence="2 3">
    <name type="scientific">Flavobacterium anhuiense</name>
    <dbReference type="NCBI Taxonomy" id="459526"/>
    <lineage>
        <taxon>Bacteria</taxon>
        <taxon>Pseudomonadati</taxon>
        <taxon>Bacteroidota</taxon>
        <taxon>Flavobacteriia</taxon>
        <taxon>Flavobacteriales</taxon>
        <taxon>Flavobacteriaceae</taxon>
        <taxon>Flavobacterium</taxon>
    </lineage>
</organism>
<comment type="caution">
    <text evidence="2">The sequence shown here is derived from an EMBL/GenBank/DDBJ whole genome shotgun (WGS) entry which is preliminary data.</text>
</comment>
<dbReference type="EMBL" id="JUIV01000002">
    <property type="protein sequence ID" value="RYJ39844.1"/>
    <property type="molecule type" value="Genomic_DNA"/>
</dbReference>
<keyword evidence="1" id="KW-0472">Membrane</keyword>
<keyword evidence="1" id="KW-0812">Transmembrane</keyword>
<evidence type="ECO:0000313" key="2">
    <source>
        <dbReference type="EMBL" id="RYJ39844.1"/>
    </source>
</evidence>
<protein>
    <submittedName>
        <fullName evidence="2">Uncharacterized protein</fullName>
    </submittedName>
</protein>
<accession>A0A444W252</accession>